<protein>
    <recommendedName>
        <fullName evidence="3">Phage tail assembly protein</fullName>
    </recommendedName>
</protein>
<reference evidence="1 2" key="1">
    <citation type="journal article" date="2017" name="Syst. Appl. Microbiol.">
        <title>Pseudomonas caspiana sp. nov., a citrus pathogen in the Pseudomonas syringae phylogenetic group.</title>
        <authorList>
            <person name="Busquets A."/>
            <person name="Gomila M."/>
            <person name="Beiki F."/>
            <person name="Mulet M."/>
            <person name="Rahimian H."/>
            <person name="Garcia-Valdes E."/>
            <person name="Lalucat J."/>
        </authorList>
    </citation>
    <scope>NUCLEOTIDE SEQUENCE [LARGE SCALE GENOMIC DNA]</scope>
    <source>
        <strain evidence="1 2">FBF102</strain>
    </source>
</reference>
<comment type="caution">
    <text evidence="1">The sequence shown here is derived from an EMBL/GenBank/DDBJ whole genome shotgun (WGS) entry which is preliminary data.</text>
</comment>
<dbReference type="RefSeq" id="WP_087274711.1">
    <property type="nucleotide sequence ID" value="NZ_JBJGBV010000007.1"/>
</dbReference>
<organism evidence="1 2">
    <name type="scientific">Pseudomonas caspiana</name>
    <dbReference type="NCBI Taxonomy" id="1451454"/>
    <lineage>
        <taxon>Bacteria</taxon>
        <taxon>Pseudomonadati</taxon>
        <taxon>Pseudomonadota</taxon>
        <taxon>Gammaproteobacteria</taxon>
        <taxon>Pseudomonadales</taxon>
        <taxon>Pseudomonadaceae</taxon>
        <taxon>Pseudomonas</taxon>
    </lineage>
</organism>
<dbReference type="EMBL" id="LOHF01000047">
    <property type="protein sequence ID" value="OUM70737.1"/>
    <property type="molecule type" value="Genomic_DNA"/>
</dbReference>
<dbReference type="Proteomes" id="UP000195440">
    <property type="component" value="Unassembled WGS sequence"/>
</dbReference>
<name>A0A1Y3NT57_9PSED</name>
<dbReference type="InterPro" id="IPR019289">
    <property type="entry name" value="Phage_tail_E/E"/>
</dbReference>
<evidence type="ECO:0008006" key="3">
    <source>
        <dbReference type="Google" id="ProtNLM"/>
    </source>
</evidence>
<accession>A0A1Y3NT57</accession>
<proteinExistence type="predicted"/>
<evidence type="ECO:0000313" key="2">
    <source>
        <dbReference type="Proteomes" id="UP000195440"/>
    </source>
</evidence>
<keyword evidence="2" id="KW-1185">Reference proteome</keyword>
<dbReference type="AlphaFoldDB" id="A0A1Y3NT57"/>
<gene>
    <name evidence="1" type="ORF">AUC60_26990</name>
</gene>
<sequence length="107" mass="11939">MNISVNAETYPNERPKWLLVTDSGVTITLSTPSEMNGVKSDKIVMRSPTVREVRACQQAHPNDELAVDAMLFASLASIGENDLMGLTLKDYERVKSGYFRMVEEDDV</sequence>
<dbReference type="Pfam" id="PF10109">
    <property type="entry name" value="Phage_TAC_7"/>
    <property type="match status" value="1"/>
</dbReference>
<dbReference type="OrthoDB" id="7021429at2"/>
<evidence type="ECO:0000313" key="1">
    <source>
        <dbReference type="EMBL" id="OUM70737.1"/>
    </source>
</evidence>